<dbReference type="SMART" id="SM00365">
    <property type="entry name" value="LRR_SD22"/>
    <property type="match status" value="2"/>
</dbReference>
<keyword evidence="3" id="KW-0963">Cytoplasm</keyword>
<keyword evidence="12" id="KW-1185">Reference proteome</keyword>
<comment type="subcellular location">
    <subcellularLocation>
        <location evidence="1">Cell projection</location>
        <location evidence="1">Cilium</location>
    </subcellularLocation>
    <subcellularLocation>
        <location evidence="2">Cytoplasm</location>
    </subcellularLocation>
</comment>
<dbReference type="STRING" id="1202772.A0A1V9YPX2"/>
<dbReference type="PANTHER" id="PTHR18849:SF0">
    <property type="entry name" value="CILIA- AND FLAGELLA-ASSOCIATED PROTEIN 410-RELATED"/>
    <property type="match status" value="1"/>
</dbReference>
<dbReference type="EMBL" id="JNBR01001424">
    <property type="protein sequence ID" value="OQR87774.1"/>
    <property type="molecule type" value="Genomic_DNA"/>
</dbReference>
<dbReference type="OrthoDB" id="10250990at2759"/>
<dbReference type="FunFam" id="3.80.10.10:FF:000052">
    <property type="entry name" value="Leucine rich repeat containing 6"/>
    <property type="match status" value="1"/>
</dbReference>
<dbReference type="AlphaFoldDB" id="A0A1V9YPX2"/>
<dbReference type="GO" id="GO:0005929">
    <property type="term" value="C:cilium"/>
    <property type="evidence" value="ECO:0007669"/>
    <property type="project" value="UniProtKB-SubCell"/>
</dbReference>
<dbReference type="Gene3D" id="3.80.10.10">
    <property type="entry name" value="Ribonuclease Inhibitor"/>
    <property type="match status" value="1"/>
</dbReference>
<sequence>MPRITLELLRKRSEHNEGVVSTLEELSLHQEELEKIELVGTLCRKLRILYLQNNIIERIEDLNHMKELRYLNLALNNIKKIEGLRNCEFLEKLDLTVNFIDVDELEASINHLKPLEHLRELYMLGNPAQSDWPGFASYVVASLPRLQMLDGKDITRSERILALQKLPALRAELAALAGAKTTRDLADMDVIEVVAGGATDVSSNQDEEKIPYTPETRRSMYKELAEQKEEEETRKRANMPRERDAQAEHTAALEKARRLDEGGVVRQCNEGKGQWKFTLDDESSPGFVVLEVFVPKYLDSSLIHVDMHPTHVSITIKNKLLRLRFPEEVKSDQGKALRSKTTGALKLTVEKVDPRSIQRAVRAKAFRETSNQMDEPTTMAEKPGSLQAQVLRSAVQIRGLVPRPEDAEERAARKVLVQSSRTLEPEDDADAPPLLY</sequence>
<keyword evidence="4" id="KW-0433">Leucine-rich repeat</keyword>
<organism evidence="11 12">
    <name type="scientific">Achlya hypogyna</name>
    <name type="common">Oomycete</name>
    <name type="synonym">Protoachlya hypogyna</name>
    <dbReference type="NCBI Taxonomy" id="1202772"/>
    <lineage>
        <taxon>Eukaryota</taxon>
        <taxon>Sar</taxon>
        <taxon>Stramenopiles</taxon>
        <taxon>Oomycota</taxon>
        <taxon>Saprolegniomycetes</taxon>
        <taxon>Saprolegniales</taxon>
        <taxon>Achlyaceae</taxon>
        <taxon>Achlya</taxon>
    </lineage>
</organism>
<feature type="region of interest" description="Disordered" evidence="9">
    <location>
        <begin position="224"/>
        <end position="246"/>
    </location>
</feature>
<evidence type="ECO:0000256" key="5">
    <source>
        <dbReference type="ARBA" id="ARBA00022737"/>
    </source>
</evidence>
<dbReference type="InterPro" id="IPR056496">
    <property type="entry name" value="CS_DNAAF11_C"/>
</dbReference>
<evidence type="ECO:0000256" key="4">
    <source>
        <dbReference type="ARBA" id="ARBA00022614"/>
    </source>
</evidence>
<dbReference type="Pfam" id="PF23602">
    <property type="entry name" value="CS_DNAAF11_C"/>
    <property type="match status" value="1"/>
</dbReference>
<gene>
    <name evidence="11" type="ORF">ACHHYP_18021</name>
</gene>
<evidence type="ECO:0000313" key="11">
    <source>
        <dbReference type="EMBL" id="OQR87774.1"/>
    </source>
</evidence>
<evidence type="ECO:0000256" key="2">
    <source>
        <dbReference type="ARBA" id="ARBA00004496"/>
    </source>
</evidence>
<dbReference type="InterPro" id="IPR001611">
    <property type="entry name" value="Leu-rich_rpt"/>
</dbReference>
<proteinExistence type="inferred from homology"/>
<dbReference type="PANTHER" id="PTHR18849">
    <property type="entry name" value="LEUCINE RICH REPEAT PROTEIN"/>
    <property type="match status" value="1"/>
</dbReference>
<dbReference type="PROSITE" id="PS51450">
    <property type="entry name" value="LRR"/>
    <property type="match status" value="2"/>
</dbReference>
<dbReference type="Pfam" id="PF14580">
    <property type="entry name" value="LRR_9"/>
    <property type="match status" value="1"/>
</dbReference>
<keyword evidence="5" id="KW-0677">Repeat</keyword>
<dbReference type="InterPro" id="IPR032675">
    <property type="entry name" value="LRR_dom_sf"/>
</dbReference>
<dbReference type="GO" id="GO:0005737">
    <property type="term" value="C:cytoplasm"/>
    <property type="evidence" value="ECO:0007669"/>
    <property type="project" value="UniProtKB-SubCell"/>
</dbReference>
<evidence type="ECO:0000256" key="6">
    <source>
        <dbReference type="ARBA" id="ARBA00023069"/>
    </source>
</evidence>
<evidence type="ECO:0000256" key="9">
    <source>
        <dbReference type="SAM" id="MobiDB-lite"/>
    </source>
</evidence>
<dbReference type="SUPFAM" id="SSF52058">
    <property type="entry name" value="L domain-like"/>
    <property type="match status" value="1"/>
</dbReference>
<keyword evidence="7" id="KW-0966">Cell projection</keyword>
<accession>A0A1V9YPX2</accession>
<feature type="domain" description="Dynein axonemal assembly factor 11-like CS" evidence="10">
    <location>
        <begin position="231"/>
        <end position="351"/>
    </location>
</feature>
<comment type="similarity">
    <text evidence="8">Belongs to the tilB family.</text>
</comment>
<dbReference type="Proteomes" id="UP000243579">
    <property type="component" value="Unassembled WGS sequence"/>
</dbReference>
<evidence type="ECO:0000256" key="7">
    <source>
        <dbReference type="ARBA" id="ARBA00023273"/>
    </source>
</evidence>
<evidence type="ECO:0000256" key="1">
    <source>
        <dbReference type="ARBA" id="ARBA00004138"/>
    </source>
</evidence>
<protein>
    <recommendedName>
        <fullName evidence="10">Dynein axonemal assembly factor 11-like CS domain-containing protein</fullName>
    </recommendedName>
</protein>
<name>A0A1V9YPX2_ACHHY</name>
<evidence type="ECO:0000256" key="8">
    <source>
        <dbReference type="ARBA" id="ARBA00049982"/>
    </source>
</evidence>
<keyword evidence="6" id="KW-0969">Cilium</keyword>
<comment type="caution">
    <text evidence="11">The sequence shown here is derived from an EMBL/GenBank/DDBJ whole genome shotgun (WGS) entry which is preliminary data.</text>
</comment>
<feature type="region of interest" description="Disordered" evidence="9">
    <location>
        <begin position="417"/>
        <end position="436"/>
    </location>
</feature>
<evidence type="ECO:0000259" key="10">
    <source>
        <dbReference type="Pfam" id="PF23602"/>
    </source>
</evidence>
<reference evidence="11 12" key="1">
    <citation type="journal article" date="2014" name="Genome Biol. Evol.">
        <title>The secreted proteins of Achlya hypogyna and Thraustotheca clavata identify the ancestral oomycete secretome and reveal gene acquisitions by horizontal gene transfer.</title>
        <authorList>
            <person name="Misner I."/>
            <person name="Blouin N."/>
            <person name="Leonard G."/>
            <person name="Richards T.A."/>
            <person name="Lane C.E."/>
        </authorList>
    </citation>
    <scope>NUCLEOTIDE SEQUENCE [LARGE SCALE GENOMIC DNA]</scope>
    <source>
        <strain evidence="11 12">ATCC 48635</strain>
    </source>
</reference>
<evidence type="ECO:0000313" key="12">
    <source>
        <dbReference type="Proteomes" id="UP000243579"/>
    </source>
</evidence>
<evidence type="ECO:0000256" key="3">
    <source>
        <dbReference type="ARBA" id="ARBA00022490"/>
    </source>
</evidence>